<dbReference type="SUPFAM" id="SSF52540">
    <property type="entry name" value="P-loop containing nucleoside triphosphate hydrolases"/>
    <property type="match status" value="1"/>
</dbReference>
<keyword evidence="2" id="KW-1185">Reference proteome</keyword>
<dbReference type="AlphaFoldDB" id="A0AA37WE97"/>
<dbReference type="InterPro" id="IPR050238">
    <property type="entry name" value="DNA_Rep/Repair_Clamp_Loader"/>
</dbReference>
<reference evidence="1" key="2">
    <citation type="submission" date="2023-01" db="EMBL/GenBank/DDBJ databases">
        <title>Draft genome sequence of Portibacter lacus strain NBRC 108769.</title>
        <authorList>
            <person name="Sun Q."/>
            <person name="Mori K."/>
        </authorList>
    </citation>
    <scope>NUCLEOTIDE SEQUENCE</scope>
    <source>
        <strain evidence="1">NBRC 108769</strain>
    </source>
</reference>
<dbReference type="PANTHER" id="PTHR11669:SF8">
    <property type="entry name" value="DNA POLYMERASE III SUBUNIT DELTA"/>
    <property type="match status" value="1"/>
</dbReference>
<dbReference type="EMBL" id="BSOH01000014">
    <property type="protein sequence ID" value="GLR17758.1"/>
    <property type="molecule type" value="Genomic_DNA"/>
</dbReference>
<name>A0AA37WE97_9BACT</name>
<dbReference type="Pfam" id="PF13177">
    <property type="entry name" value="DNA_pol3_delta2"/>
    <property type="match status" value="1"/>
</dbReference>
<accession>A0AA37WE97</accession>
<evidence type="ECO:0000313" key="1">
    <source>
        <dbReference type="EMBL" id="GLR17758.1"/>
    </source>
</evidence>
<evidence type="ECO:0000313" key="2">
    <source>
        <dbReference type="Proteomes" id="UP001156666"/>
    </source>
</evidence>
<organism evidence="1 2">
    <name type="scientific">Portibacter lacus</name>
    <dbReference type="NCBI Taxonomy" id="1099794"/>
    <lineage>
        <taxon>Bacteria</taxon>
        <taxon>Pseudomonadati</taxon>
        <taxon>Bacteroidota</taxon>
        <taxon>Saprospiria</taxon>
        <taxon>Saprospirales</taxon>
        <taxon>Haliscomenobacteraceae</taxon>
        <taxon>Portibacter</taxon>
    </lineage>
</organism>
<gene>
    <name evidence="1" type="primary">holB</name>
    <name evidence="1" type="ORF">GCM10007940_23730</name>
</gene>
<proteinExistence type="predicted"/>
<reference evidence="1" key="1">
    <citation type="journal article" date="2014" name="Int. J. Syst. Evol. Microbiol.">
        <title>Complete genome sequence of Corynebacterium casei LMG S-19264T (=DSM 44701T), isolated from a smear-ripened cheese.</title>
        <authorList>
            <consortium name="US DOE Joint Genome Institute (JGI-PGF)"/>
            <person name="Walter F."/>
            <person name="Albersmeier A."/>
            <person name="Kalinowski J."/>
            <person name="Ruckert C."/>
        </authorList>
    </citation>
    <scope>NUCLEOTIDE SEQUENCE</scope>
    <source>
        <strain evidence="1">NBRC 108769</strain>
    </source>
</reference>
<comment type="caution">
    <text evidence="1">The sequence shown here is derived from an EMBL/GenBank/DDBJ whole genome shotgun (WGS) entry which is preliminary data.</text>
</comment>
<dbReference type="GO" id="GO:0006261">
    <property type="term" value="P:DNA-templated DNA replication"/>
    <property type="evidence" value="ECO:0007669"/>
    <property type="project" value="TreeGrafter"/>
</dbReference>
<dbReference type="PANTHER" id="PTHR11669">
    <property type="entry name" value="REPLICATION FACTOR C / DNA POLYMERASE III GAMMA-TAU SUBUNIT"/>
    <property type="match status" value="1"/>
</dbReference>
<sequence>MSERTYFHTDIFTELKHLLEEDRLPHAMIVKGKDGSGALELGIRLAQHIVSNKIANTSDAKKESAFHKAGKHIHPDIHFSFPFVGNTTSNDFLKEWREALLEDPFMNITQWMMRLDADNKQANINAKECHSIIQKLGLKSFESEYKVLVMWLPEYLGKEGNRLLKLIEEPPENTIFILVTENVDRILNTILSRCQLIHVPSPSDDEIATRIMEEHNIDADHARKISFLADGNYRVARNMSDENIIDFSDKLFDWLRTCYKLKPEEIVNWCDEFGKLTKEQQKYFVTYALQFFRSFLMLDVVDNDHLRFLDKEIKVASNLKKFIDLDALEIIEELLNDSFMLIERNANAKMLFMKNSIRIHELFHVARFA</sequence>
<dbReference type="Gene3D" id="3.40.50.300">
    <property type="entry name" value="P-loop containing nucleotide triphosphate hydrolases"/>
    <property type="match status" value="1"/>
</dbReference>
<dbReference type="RefSeq" id="WP_235291440.1">
    <property type="nucleotide sequence ID" value="NZ_BSOH01000014.1"/>
</dbReference>
<dbReference type="Proteomes" id="UP001156666">
    <property type="component" value="Unassembled WGS sequence"/>
</dbReference>
<dbReference type="InterPro" id="IPR027417">
    <property type="entry name" value="P-loop_NTPase"/>
</dbReference>
<protein>
    <submittedName>
        <fullName evidence="1">DNA polymerase III subunit delta</fullName>
    </submittedName>
</protein>